<evidence type="ECO:0000313" key="2">
    <source>
        <dbReference type="Proteomes" id="UP000317977"/>
    </source>
</evidence>
<reference evidence="1 2" key="1">
    <citation type="submission" date="2019-02" db="EMBL/GenBank/DDBJ databases">
        <title>Deep-cultivation of Planctomycetes and their phenomic and genomic characterization uncovers novel biology.</title>
        <authorList>
            <person name="Wiegand S."/>
            <person name="Jogler M."/>
            <person name="Boedeker C."/>
            <person name="Pinto D."/>
            <person name="Vollmers J."/>
            <person name="Rivas-Marin E."/>
            <person name="Kohn T."/>
            <person name="Peeters S.H."/>
            <person name="Heuer A."/>
            <person name="Rast P."/>
            <person name="Oberbeckmann S."/>
            <person name="Bunk B."/>
            <person name="Jeske O."/>
            <person name="Meyerdierks A."/>
            <person name="Storesund J.E."/>
            <person name="Kallscheuer N."/>
            <person name="Luecker S."/>
            <person name="Lage O.M."/>
            <person name="Pohl T."/>
            <person name="Merkel B.J."/>
            <person name="Hornburger P."/>
            <person name="Mueller R.-W."/>
            <person name="Bruemmer F."/>
            <person name="Labrenz M."/>
            <person name="Spormann A.M."/>
            <person name="Op Den Camp H."/>
            <person name="Overmann J."/>
            <person name="Amann R."/>
            <person name="Jetten M.S.M."/>
            <person name="Mascher T."/>
            <person name="Medema M.H."/>
            <person name="Devos D.P."/>
            <person name="Kaster A.-K."/>
            <person name="Ovreas L."/>
            <person name="Rohde M."/>
            <person name="Galperin M.Y."/>
            <person name="Jogler C."/>
        </authorList>
    </citation>
    <scope>NUCLEOTIDE SEQUENCE [LARGE SCALE GENOMIC DNA]</scope>
    <source>
        <strain evidence="1 2">Poly59</strain>
    </source>
</reference>
<dbReference type="OrthoDB" id="271534at2"/>
<accession>A0A5C6ENF6</accession>
<dbReference type="EMBL" id="SJPX01000004">
    <property type="protein sequence ID" value="TWU49141.1"/>
    <property type="molecule type" value="Genomic_DNA"/>
</dbReference>
<evidence type="ECO:0000313" key="1">
    <source>
        <dbReference type="EMBL" id="TWU49141.1"/>
    </source>
</evidence>
<comment type="caution">
    <text evidence="1">The sequence shown here is derived from an EMBL/GenBank/DDBJ whole genome shotgun (WGS) entry which is preliminary data.</text>
</comment>
<gene>
    <name evidence="1" type="ORF">Poly59_37550</name>
</gene>
<proteinExistence type="predicted"/>
<keyword evidence="2" id="KW-1185">Reference proteome</keyword>
<name>A0A5C6ENF6_9BACT</name>
<dbReference type="AlphaFoldDB" id="A0A5C6ENF6"/>
<sequence length="155" mass="17346">MSKTEQQLRSMYLSGTVSIPPRFPDVAEISFSQINQINGQIFITATQRLSPKLVIKRSFFADDVTSLFIPECPKQVDLDKGTWLEGKALADKVFHSMDKDVVQGIIYVREHAQSMLELEAGLTAAESAQYYPPLPEDRSVDHYSMNPTGKLAGCY</sequence>
<dbReference type="Proteomes" id="UP000317977">
    <property type="component" value="Unassembled WGS sequence"/>
</dbReference>
<protein>
    <submittedName>
        <fullName evidence="1">Uncharacterized protein</fullName>
    </submittedName>
</protein>
<organism evidence="1 2">
    <name type="scientific">Rubripirellula reticaptiva</name>
    <dbReference type="NCBI Taxonomy" id="2528013"/>
    <lineage>
        <taxon>Bacteria</taxon>
        <taxon>Pseudomonadati</taxon>
        <taxon>Planctomycetota</taxon>
        <taxon>Planctomycetia</taxon>
        <taxon>Pirellulales</taxon>
        <taxon>Pirellulaceae</taxon>
        <taxon>Rubripirellula</taxon>
    </lineage>
</organism>
<dbReference type="RefSeq" id="WP_146535449.1">
    <property type="nucleotide sequence ID" value="NZ_SJPX01000004.1"/>
</dbReference>